<name>A0A6A4H9R0_9AGAR</name>
<accession>A0A6A4H9R0</accession>
<organism evidence="2 3">
    <name type="scientific">Gymnopus androsaceus JB14</name>
    <dbReference type="NCBI Taxonomy" id="1447944"/>
    <lineage>
        <taxon>Eukaryota</taxon>
        <taxon>Fungi</taxon>
        <taxon>Dikarya</taxon>
        <taxon>Basidiomycota</taxon>
        <taxon>Agaricomycotina</taxon>
        <taxon>Agaricomycetes</taxon>
        <taxon>Agaricomycetidae</taxon>
        <taxon>Agaricales</taxon>
        <taxon>Marasmiineae</taxon>
        <taxon>Omphalotaceae</taxon>
        <taxon>Gymnopus</taxon>
    </lineage>
</organism>
<keyword evidence="3" id="KW-1185">Reference proteome</keyword>
<dbReference type="AlphaFoldDB" id="A0A6A4H9R0"/>
<feature type="compositionally biased region" description="Low complexity" evidence="1">
    <location>
        <begin position="200"/>
        <end position="224"/>
    </location>
</feature>
<reference evidence="2" key="1">
    <citation type="journal article" date="2019" name="Environ. Microbiol.">
        <title>Fungal ecological strategies reflected in gene transcription - a case study of two litter decomposers.</title>
        <authorList>
            <person name="Barbi F."/>
            <person name="Kohler A."/>
            <person name="Barry K."/>
            <person name="Baskaran P."/>
            <person name="Daum C."/>
            <person name="Fauchery L."/>
            <person name="Ihrmark K."/>
            <person name="Kuo A."/>
            <person name="LaButti K."/>
            <person name="Lipzen A."/>
            <person name="Morin E."/>
            <person name="Grigoriev I.V."/>
            <person name="Henrissat B."/>
            <person name="Lindahl B."/>
            <person name="Martin F."/>
        </authorList>
    </citation>
    <scope>NUCLEOTIDE SEQUENCE</scope>
    <source>
        <strain evidence="2">JB14</strain>
    </source>
</reference>
<proteinExistence type="predicted"/>
<dbReference type="Proteomes" id="UP000799118">
    <property type="component" value="Unassembled WGS sequence"/>
</dbReference>
<gene>
    <name evidence="2" type="ORF">BT96DRAFT_978350</name>
</gene>
<sequence length="250" mass="26926">MDPPESLEQIFRRVEEESQRRAQADDAMLSVPEDEGKAAEGKAAEITKPATIDLQRLTDRTRRRGSVSITRFGQLADALSSKDSAATSPPNSPTTIITTLASQSSFYQSQLLNTSHDSIGSHASENENVHAEDDDHVTQVHRIAPRQTLTRTVRFPPSPSSVSRAFSAVSVQAATATTVEESSAAESQLPIATVTAGTLGPSLNSKPSKSSLRSVSSGNWVSSSNWVSKAKDFTKKLRRKSVQPLTQHAT</sequence>
<feature type="region of interest" description="Disordered" evidence="1">
    <location>
        <begin position="15"/>
        <end position="42"/>
    </location>
</feature>
<evidence type="ECO:0000313" key="2">
    <source>
        <dbReference type="EMBL" id="KAE9394791.1"/>
    </source>
</evidence>
<feature type="region of interest" description="Disordered" evidence="1">
    <location>
        <begin position="197"/>
        <end position="224"/>
    </location>
</feature>
<dbReference type="EMBL" id="ML769543">
    <property type="protein sequence ID" value="KAE9394791.1"/>
    <property type="molecule type" value="Genomic_DNA"/>
</dbReference>
<feature type="compositionally biased region" description="Basic and acidic residues" evidence="1">
    <location>
        <begin position="15"/>
        <end position="24"/>
    </location>
</feature>
<dbReference type="OrthoDB" id="3191896at2759"/>
<protein>
    <submittedName>
        <fullName evidence="2">Uncharacterized protein</fullName>
    </submittedName>
</protein>
<evidence type="ECO:0000313" key="3">
    <source>
        <dbReference type="Proteomes" id="UP000799118"/>
    </source>
</evidence>
<evidence type="ECO:0000256" key="1">
    <source>
        <dbReference type="SAM" id="MobiDB-lite"/>
    </source>
</evidence>